<dbReference type="RefSeq" id="WP_207563214.1">
    <property type="nucleotide sequence ID" value="NZ_CP046073.1"/>
</dbReference>
<evidence type="ECO:0000313" key="2">
    <source>
        <dbReference type="Proteomes" id="UP000671852"/>
    </source>
</evidence>
<reference evidence="1" key="1">
    <citation type="submission" date="2019-11" db="EMBL/GenBank/DDBJ databases">
        <authorList>
            <person name="Kojima H."/>
        </authorList>
    </citation>
    <scope>NUCLEOTIDE SEQUENCE</scope>
    <source>
        <strain evidence="1">H1576</strain>
        <plasmid evidence="1">pSULFM1</plasmid>
    </source>
</reference>
<dbReference type="Proteomes" id="UP000671852">
    <property type="component" value="Plasmid pSULFM1"/>
</dbReference>
<dbReference type="EMBL" id="CP046073">
    <property type="protein sequence ID" value="QSZ43183.1"/>
    <property type="molecule type" value="Genomic_DNA"/>
</dbReference>
<proteinExistence type="predicted"/>
<protein>
    <submittedName>
        <fullName evidence="1">Uncharacterized protein</fullName>
    </submittedName>
</protein>
<dbReference type="AlphaFoldDB" id="A0A975B2X0"/>
<accession>A0A975B2X0</accession>
<geneLocation type="plasmid" evidence="1 2">
    <name>pSULFM1</name>
</geneLocation>
<organism evidence="1 2">
    <name type="scientific">Sulfurimonas aquatica</name>
    <dbReference type="NCBI Taxonomy" id="2672570"/>
    <lineage>
        <taxon>Bacteria</taxon>
        <taxon>Pseudomonadati</taxon>
        <taxon>Campylobacterota</taxon>
        <taxon>Epsilonproteobacteria</taxon>
        <taxon>Campylobacterales</taxon>
        <taxon>Sulfurimonadaceae</taxon>
        <taxon>Sulfurimonas</taxon>
    </lineage>
</organism>
<name>A0A975B2X0_9BACT</name>
<reference evidence="1" key="2">
    <citation type="submission" date="2021-04" db="EMBL/GenBank/DDBJ databases">
        <title>Isolation and characterization of a novel species of the genus Sulfurimonas.</title>
        <authorList>
            <person name="Fukui M."/>
        </authorList>
    </citation>
    <scope>NUCLEOTIDE SEQUENCE</scope>
    <source>
        <strain evidence="1">H1576</strain>
        <plasmid evidence="1">pSULFM1</plasmid>
    </source>
</reference>
<evidence type="ECO:0000313" key="1">
    <source>
        <dbReference type="EMBL" id="QSZ43183.1"/>
    </source>
</evidence>
<keyword evidence="2" id="KW-1185">Reference proteome</keyword>
<gene>
    <name evidence="1" type="ORF">GJV85_13490</name>
</gene>
<sequence>MKLLKYIGIAYLIIFIPTISSAIDDYYCFNNPGTPECNVPVELLTDPTYTSSSSQAKFNASYVSAIVTSGGSFIPGSSSGTKSSTSTGSIALNTIISDDNMINVYPFSLFITKNLLFEITVSSIRSKEHDMSYGDSSYGLKYNFQNILAIDSLTVGANFTIPTGDRDKGYSSLTNRVSLSLALKKYIQEDKLYFSVNTMFVTEINEPIYGLCTTEYIEYGDSAMVTAILGQSLLNNLSLNIKYILNSISSTTISDVKQDDAVIYQDIAFSVDSSIFNIPLSFGYLIPHREFYADGIADQPRRSDSFFFSISNPF</sequence>
<dbReference type="KEGG" id="saqt:GJV85_13490"/>
<keyword evidence="1" id="KW-0614">Plasmid</keyword>